<feature type="region of interest" description="Disordered" evidence="2">
    <location>
        <begin position="381"/>
        <end position="401"/>
    </location>
</feature>
<sequence>MRLILLKAPLFLANSVRDYFDGVFAKSTDDLAPWLERLPAAVAECRDFTVGSWAIGEGACVVVLRSDFAMSRLKEHLARDPASHVVAFYLQPVEEVALSLKAGAGVVDALDDCHRSIKDLLALFRSARTRITMVHASVLGSPARLAEALGLSIDLPGQAWSAEPPDAISTLLAKAIVEADIGLSGAAGQIEAASKGTTAAEPTFRLEDLVAAWDGLLSDRGAVARAETLADALEAATGALSHAKQQIAELQELCESRAQAVQQAQDEAARHAQRVEMLEGDLGANAVAAADAIQARAAAARLEAALALQGREMTAAEEKLRELSAALAMANQMRLELRGELDAIEQAQRPGATRRGPGPLRTGRTDLSREAVLKRGLREAVALASPGPGEGRAGREPAATA</sequence>
<proteinExistence type="predicted"/>
<comment type="caution">
    <text evidence="3">The sequence shown here is derived from an EMBL/GenBank/DDBJ whole genome shotgun (WGS) entry which is preliminary data.</text>
</comment>
<evidence type="ECO:0000313" key="3">
    <source>
        <dbReference type="EMBL" id="TCT04011.1"/>
    </source>
</evidence>
<dbReference type="OrthoDB" id="9795085at2"/>
<evidence type="ECO:0000313" key="4">
    <source>
        <dbReference type="Proteomes" id="UP000294664"/>
    </source>
</evidence>
<name>A0A4R3LU63_9HYPH</name>
<accession>A0A4R3LU63</accession>
<reference evidence="3 4" key="1">
    <citation type="submission" date="2019-03" db="EMBL/GenBank/DDBJ databases">
        <title>Genomic Encyclopedia of Type Strains, Phase IV (KMG-IV): sequencing the most valuable type-strain genomes for metagenomic binning, comparative biology and taxonomic classification.</title>
        <authorList>
            <person name="Goeker M."/>
        </authorList>
    </citation>
    <scope>NUCLEOTIDE SEQUENCE [LARGE SCALE GENOMIC DNA]</scope>
    <source>
        <strain evidence="3 4">DSM 9035</strain>
    </source>
</reference>
<feature type="compositionally biased region" description="Low complexity" evidence="2">
    <location>
        <begin position="349"/>
        <end position="362"/>
    </location>
</feature>
<evidence type="ECO:0000256" key="2">
    <source>
        <dbReference type="SAM" id="MobiDB-lite"/>
    </source>
</evidence>
<gene>
    <name evidence="3" type="ORF">EDC64_108177</name>
</gene>
<keyword evidence="4" id="KW-1185">Reference proteome</keyword>
<keyword evidence="1" id="KW-0175">Coiled coil</keyword>
<feature type="region of interest" description="Disordered" evidence="2">
    <location>
        <begin position="347"/>
        <end position="369"/>
    </location>
</feature>
<feature type="coiled-coil region" evidence="1">
    <location>
        <begin position="233"/>
        <end position="347"/>
    </location>
</feature>
<dbReference type="AlphaFoldDB" id="A0A4R3LU63"/>
<protein>
    <submittedName>
        <fullName evidence="3">Uncharacterized protein</fullName>
    </submittedName>
</protein>
<organism evidence="3 4">
    <name type="scientific">Aquabacter spiritensis</name>
    <dbReference type="NCBI Taxonomy" id="933073"/>
    <lineage>
        <taxon>Bacteria</taxon>
        <taxon>Pseudomonadati</taxon>
        <taxon>Pseudomonadota</taxon>
        <taxon>Alphaproteobacteria</taxon>
        <taxon>Hyphomicrobiales</taxon>
        <taxon>Xanthobacteraceae</taxon>
        <taxon>Aquabacter</taxon>
    </lineage>
</organism>
<dbReference type="EMBL" id="SMAI01000008">
    <property type="protein sequence ID" value="TCT04011.1"/>
    <property type="molecule type" value="Genomic_DNA"/>
</dbReference>
<evidence type="ECO:0000256" key="1">
    <source>
        <dbReference type="SAM" id="Coils"/>
    </source>
</evidence>
<dbReference type="RefSeq" id="WP_132032371.1">
    <property type="nucleotide sequence ID" value="NZ_SMAI01000008.1"/>
</dbReference>
<dbReference type="Proteomes" id="UP000294664">
    <property type="component" value="Unassembled WGS sequence"/>
</dbReference>